<evidence type="ECO:0000313" key="11">
    <source>
        <dbReference type="EMBL" id="EAW32708.1"/>
    </source>
</evidence>
<dbReference type="GO" id="GO:0061710">
    <property type="term" value="F:L-threonylcarbamoyladenylate synthase"/>
    <property type="evidence" value="ECO:0007669"/>
    <property type="project" value="UniProtKB-EC"/>
</dbReference>
<organism evidence="11 12">
    <name type="scientific">marine gamma proteobacterium HTCC2143</name>
    <dbReference type="NCBI Taxonomy" id="247633"/>
    <lineage>
        <taxon>Bacteria</taxon>
        <taxon>Pseudomonadati</taxon>
        <taxon>Pseudomonadota</taxon>
        <taxon>Gammaproteobacteria</taxon>
        <taxon>Cellvibrionales</taxon>
        <taxon>Spongiibacteraceae</taxon>
        <taxon>BD1-7 clade</taxon>
    </lineage>
</organism>
<evidence type="ECO:0000256" key="1">
    <source>
        <dbReference type="ARBA" id="ARBA00004496"/>
    </source>
</evidence>
<dbReference type="GO" id="GO:0005737">
    <property type="term" value="C:cytoplasm"/>
    <property type="evidence" value="ECO:0007669"/>
    <property type="project" value="UniProtKB-SubCell"/>
</dbReference>
<evidence type="ECO:0000256" key="7">
    <source>
        <dbReference type="ARBA" id="ARBA00022840"/>
    </source>
</evidence>
<evidence type="ECO:0000256" key="9">
    <source>
        <dbReference type="HAMAP-Rule" id="MF_01852"/>
    </source>
</evidence>
<keyword evidence="12" id="KW-1185">Reference proteome</keyword>
<comment type="function">
    <text evidence="9">Required for the formation of a threonylcarbamoyl group on adenosine at position 37 (t(6)A37) in tRNAs that read codons beginning with adenine. Catalyzes the conversion of L-threonine, HCO(3)(-)/CO(2) and ATP to give threonylcarbamoyl-AMP (TC-AMP) as the acyladenylate intermediate, with the release of diphosphate.</text>
</comment>
<dbReference type="PANTHER" id="PTHR17490:SF18">
    <property type="entry name" value="THREONYLCARBAMOYL-AMP SYNTHASE"/>
    <property type="match status" value="1"/>
</dbReference>
<dbReference type="InterPro" id="IPR017945">
    <property type="entry name" value="DHBP_synth_RibB-like_a/b_dom"/>
</dbReference>
<protein>
    <recommendedName>
        <fullName evidence="9">Threonylcarbamoyl-AMP synthase</fullName>
        <shortName evidence="9">TC-AMP synthase</shortName>
        <ecNumber evidence="9">2.7.7.87</ecNumber>
    </recommendedName>
    <alternativeName>
        <fullName evidence="9">L-threonylcarbamoyladenylate synthase</fullName>
    </alternativeName>
    <alternativeName>
        <fullName evidence="9">t(6)A37 threonylcarbamoyladenosine biosynthesis protein TsaC</fullName>
    </alternativeName>
    <alternativeName>
        <fullName evidence="9">tRNA threonylcarbamoyladenosine biosynthesis protein TsaC</fullName>
    </alternativeName>
</protein>
<dbReference type="STRING" id="247633.GP2143_15671"/>
<proteinExistence type="inferred from homology"/>
<dbReference type="PROSITE" id="PS51163">
    <property type="entry name" value="YRDC"/>
    <property type="match status" value="1"/>
</dbReference>
<dbReference type="EC" id="2.7.7.87" evidence="9"/>
<evidence type="ECO:0000256" key="6">
    <source>
        <dbReference type="ARBA" id="ARBA00022741"/>
    </source>
</evidence>
<dbReference type="GO" id="GO:0005524">
    <property type="term" value="F:ATP binding"/>
    <property type="evidence" value="ECO:0007669"/>
    <property type="project" value="UniProtKB-UniRule"/>
</dbReference>
<evidence type="ECO:0000256" key="8">
    <source>
        <dbReference type="ARBA" id="ARBA00048366"/>
    </source>
</evidence>
<keyword evidence="5 9" id="KW-0548">Nucleotidyltransferase</keyword>
<feature type="domain" description="YrdC-like" evidence="10">
    <location>
        <begin position="2"/>
        <end position="184"/>
    </location>
</feature>
<evidence type="ECO:0000256" key="2">
    <source>
        <dbReference type="ARBA" id="ARBA00022490"/>
    </source>
</evidence>
<dbReference type="GO" id="GO:0002949">
    <property type="term" value="P:tRNA threonylcarbamoyladenosine modification"/>
    <property type="evidence" value="ECO:0007669"/>
    <property type="project" value="UniProtKB-UniRule"/>
</dbReference>
<evidence type="ECO:0000259" key="10">
    <source>
        <dbReference type="PROSITE" id="PS51163"/>
    </source>
</evidence>
<comment type="subcellular location">
    <subcellularLocation>
        <location evidence="1 9">Cytoplasm</location>
    </subcellularLocation>
</comment>
<keyword evidence="7 9" id="KW-0067">ATP-binding</keyword>
<comment type="similarity">
    <text evidence="9">Belongs to the SUA5 family. TsaC subfamily.</text>
</comment>
<dbReference type="AlphaFoldDB" id="A0Y9A4"/>
<dbReference type="HAMAP" id="MF_01852">
    <property type="entry name" value="TsaC"/>
    <property type="match status" value="1"/>
</dbReference>
<evidence type="ECO:0000256" key="3">
    <source>
        <dbReference type="ARBA" id="ARBA00022679"/>
    </source>
</evidence>
<keyword evidence="6 9" id="KW-0547">Nucleotide-binding</keyword>
<dbReference type="Pfam" id="PF01300">
    <property type="entry name" value="Sua5_yciO_yrdC"/>
    <property type="match status" value="1"/>
</dbReference>
<name>A0Y9A4_9GAMM</name>
<dbReference type="InterPro" id="IPR006070">
    <property type="entry name" value="Sua5-like_dom"/>
</dbReference>
<dbReference type="InterPro" id="IPR050156">
    <property type="entry name" value="TC-AMP_synthase_SUA5"/>
</dbReference>
<keyword evidence="4 9" id="KW-0819">tRNA processing</keyword>
<keyword evidence="2 9" id="KW-0963">Cytoplasm</keyword>
<evidence type="ECO:0000256" key="5">
    <source>
        <dbReference type="ARBA" id="ARBA00022695"/>
    </source>
</evidence>
<dbReference type="SUPFAM" id="SSF55821">
    <property type="entry name" value="YrdC/RibB"/>
    <property type="match status" value="1"/>
</dbReference>
<reference evidence="11 12" key="1">
    <citation type="journal article" date="2010" name="J. Bacteriol.">
        <title>Genome sequence of the oligotrophic marine Gammaproteobacterium HTCC2143, isolated from the Oregon Coast.</title>
        <authorList>
            <person name="Oh H.M."/>
            <person name="Kang I."/>
            <person name="Ferriera S."/>
            <person name="Giovannoni S.J."/>
            <person name="Cho J.C."/>
        </authorList>
    </citation>
    <scope>NUCLEOTIDE SEQUENCE [LARGE SCALE GENOMIC DNA]</scope>
    <source>
        <strain evidence="11 12">HTCC2143</strain>
    </source>
</reference>
<dbReference type="EMBL" id="AAVT01000001">
    <property type="protein sequence ID" value="EAW32708.1"/>
    <property type="molecule type" value="Genomic_DNA"/>
</dbReference>
<dbReference type="OrthoDB" id="9814580at2"/>
<evidence type="ECO:0000256" key="4">
    <source>
        <dbReference type="ARBA" id="ARBA00022694"/>
    </source>
</evidence>
<dbReference type="eggNOG" id="COG0009">
    <property type="taxonomic scope" value="Bacteria"/>
</dbReference>
<comment type="catalytic activity">
    <reaction evidence="8 9">
        <text>L-threonine + hydrogencarbonate + ATP = L-threonylcarbamoyladenylate + diphosphate + H2O</text>
        <dbReference type="Rhea" id="RHEA:36407"/>
        <dbReference type="ChEBI" id="CHEBI:15377"/>
        <dbReference type="ChEBI" id="CHEBI:17544"/>
        <dbReference type="ChEBI" id="CHEBI:30616"/>
        <dbReference type="ChEBI" id="CHEBI:33019"/>
        <dbReference type="ChEBI" id="CHEBI:57926"/>
        <dbReference type="ChEBI" id="CHEBI:73682"/>
        <dbReference type="EC" id="2.7.7.87"/>
    </reaction>
</comment>
<dbReference type="GO" id="GO:0006450">
    <property type="term" value="P:regulation of translational fidelity"/>
    <property type="evidence" value="ECO:0007669"/>
    <property type="project" value="TreeGrafter"/>
</dbReference>
<dbReference type="GO" id="GO:0000049">
    <property type="term" value="F:tRNA binding"/>
    <property type="evidence" value="ECO:0007669"/>
    <property type="project" value="TreeGrafter"/>
</dbReference>
<dbReference type="GO" id="GO:0003725">
    <property type="term" value="F:double-stranded RNA binding"/>
    <property type="evidence" value="ECO:0007669"/>
    <property type="project" value="InterPro"/>
</dbReference>
<evidence type="ECO:0000313" key="12">
    <source>
        <dbReference type="Proteomes" id="UP000004931"/>
    </source>
</evidence>
<keyword evidence="3 9" id="KW-0808">Transferase</keyword>
<gene>
    <name evidence="9" type="primary">tsaC</name>
    <name evidence="11" type="ORF">GP2143_15671</name>
</gene>
<dbReference type="InterPro" id="IPR023535">
    <property type="entry name" value="TC-AMP_synthase"/>
</dbReference>
<dbReference type="Gene3D" id="3.90.870.10">
    <property type="entry name" value="DHBP synthase"/>
    <property type="match status" value="1"/>
</dbReference>
<comment type="caution">
    <text evidence="11">The sequence shown here is derived from an EMBL/GenBank/DDBJ whole genome shotgun (WGS) entry which is preliminary data.</text>
</comment>
<accession>A0Y9A4</accession>
<dbReference type="PANTHER" id="PTHR17490">
    <property type="entry name" value="SUA5"/>
    <property type="match status" value="1"/>
</dbReference>
<sequence>MPIKYQRAARQLLVGNIIAYPTESVWGFGCDPDNQEAVAKLLSLKQRPVSKGLILVAASAEQFSRYLEGLSPSLQEKFRRPTAVPTTWLVPANKHAMSWITGDYDSIALRVSTYKPVVDLCVAFGTPLVSTSANTAGKAPSQWPWQMHRYLGGGLDYILPGSTGGNVKPSEIRDLLSDKVIRSA</sequence>
<dbReference type="Proteomes" id="UP000004931">
    <property type="component" value="Unassembled WGS sequence"/>
</dbReference>